<evidence type="ECO:0000313" key="5">
    <source>
        <dbReference type="RefSeq" id="XP_049313498.1"/>
    </source>
</evidence>
<evidence type="ECO:0000313" key="10">
    <source>
        <dbReference type="RefSeq" id="XP_049313503.1"/>
    </source>
</evidence>
<feature type="compositionally biased region" description="Low complexity" evidence="1">
    <location>
        <begin position="586"/>
        <end position="603"/>
    </location>
</feature>
<evidence type="ECO:0000313" key="9">
    <source>
        <dbReference type="RefSeq" id="XP_049313502.1"/>
    </source>
</evidence>
<feature type="compositionally biased region" description="Gly residues" evidence="1">
    <location>
        <begin position="619"/>
        <end position="631"/>
    </location>
</feature>
<feature type="compositionally biased region" description="Low complexity" evidence="1">
    <location>
        <begin position="648"/>
        <end position="657"/>
    </location>
</feature>
<name>A0ABM3JW95_BACDO</name>
<evidence type="ECO:0000256" key="2">
    <source>
        <dbReference type="SAM" id="Phobius"/>
    </source>
</evidence>
<evidence type="ECO:0000313" key="11">
    <source>
        <dbReference type="RefSeq" id="XP_049313504.1"/>
    </source>
</evidence>
<keyword evidence="2" id="KW-1133">Transmembrane helix</keyword>
<gene>
    <name evidence="5 6 7 8 9 10 11" type="primary">LOC105224040</name>
</gene>
<dbReference type="InterPro" id="IPR006149">
    <property type="entry name" value="EB_dom"/>
</dbReference>
<keyword evidence="2" id="KW-0812">Transmembrane</keyword>
<dbReference type="RefSeq" id="XP_049313503.1">
    <property type="nucleotide sequence ID" value="XM_049457546.1"/>
</dbReference>
<proteinExistence type="predicted"/>
<dbReference type="GeneID" id="105224040"/>
<dbReference type="RefSeq" id="XP_049313504.1">
    <property type="nucleotide sequence ID" value="XM_049457547.1"/>
</dbReference>
<feature type="transmembrane region" description="Helical" evidence="2">
    <location>
        <begin position="531"/>
        <end position="552"/>
    </location>
</feature>
<evidence type="ECO:0000313" key="8">
    <source>
        <dbReference type="RefSeq" id="XP_049313501.1"/>
    </source>
</evidence>
<keyword evidence="4" id="KW-1185">Reference proteome</keyword>
<dbReference type="RefSeq" id="XP_049313498.1">
    <property type="nucleotide sequence ID" value="XM_049457541.1"/>
</dbReference>
<dbReference type="RefSeq" id="XP_049313501.1">
    <property type="nucleotide sequence ID" value="XM_049457544.1"/>
</dbReference>
<dbReference type="RefSeq" id="XP_049313499.1">
    <property type="nucleotide sequence ID" value="XM_049457542.1"/>
</dbReference>
<keyword evidence="2" id="KW-0472">Membrane</keyword>
<sequence length="831" mass="88930">MSTRPTMENIVEIHSSYNNKRQLFHATIQKEFATLATSTSENLQCNNNKNNIHKSNCSRTTTTTHNEYIGQQQKQQPNQRLVPIRREQLYYARHASAAAATTHTQQQQQPQLTPTVDYFRFSALYALVATSATAAACNMRETYACVTAYAEDADVVADINDYMPHNHNTRQRCVHGASILHARRCHKSLTQTHFSKFLRTTCLRSGGGDGVRHDADAGDVSGCGLYSAFGTATGSGTTYAGSGLDTRSIFYLTLVFFIYCTVMMRASVAATAIANATMHSNNSNSVANDALSAGAVALSSFAADPIAENVTKSNVIVIDNSAQDTASVSSPKTMHNTITKPSPVAVNLTTAVVNASLLATANASADFVVYANDTSLAKVQRVTKRDTAHVPDDEDDSAYHDDEFDEYEALINNRSAKGKYIGAPCFNNMTCETSLIHVTCDRETKICGCERNYPVQLGLTKGCDKPKKLGEQCFYDETCMFSDENSLCVQVRHNAMCQCANGFHSVSHTKPTRRVFCTKDLKELNSDLPTLLGVATGIAVLTGLICMVLHLFTKTKYPRPRNFGDANLPPPIMYSSETGIPLTVQSGRPSSRSSLRSSGSIGSYGNRRASSGGATAGVHGMGGGGGGGSSGTKGILVSTSRTGSRRPSLASVHSTSSSVRSYSMMRFEKEVQQKEIRQEMKLRLARLQQQQHLNQNKPQIVIGDTLQHHMSAASALSRLSGMPTPSPLTPNSTDELLPSVDELQEYPPKSDDLATTIHKMAADSVAASTLTAIKQAAIGTSIALTTTMGATTMATSSAASGGGSLVTPGTPSDVVGAAAYIGPCSSSTEAL</sequence>
<dbReference type="RefSeq" id="XP_049313502.1">
    <property type="nucleotide sequence ID" value="XM_049457545.1"/>
</dbReference>
<accession>A0ABM3JW95</accession>
<feature type="region of interest" description="Disordered" evidence="1">
    <location>
        <begin position="581"/>
        <end position="657"/>
    </location>
</feature>
<evidence type="ECO:0000256" key="1">
    <source>
        <dbReference type="SAM" id="MobiDB-lite"/>
    </source>
</evidence>
<dbReference type="Proteomes" id="UP001652620">
    <property type="component" value="Chromosome 5"/>
</dbReference>
<evidence type="ECO:0000313" key="7">
    <source>
        <dbReference type="RefSeq" id="XP_049313500.1"/>
    </source>
</evidence>
<evidence type="ECO:0000313" key="6">
    <source>
        <dbReference type="RefSeq" id="XP_049313499.1"/>
    </source>
</evidence>
<feature type="domain" description="EB" evidence="3">
    <location>
        <begin position="461"/>
        <end position="507"/>
    </location>
</feature>
<organism evidence="4 6">
    <name type="scientific">Bactrocera dorsalis</name>
    <name type="common">Oriental fruit fly</name>
    <name type="synonym">Dacus dorsalis</name>
    <dbReference type="NCBI Taxonomy" id="27457"/>
    <lineage>
        <taxon>Eukaryota</taxon>
        <taxon>Metazoa</taxon>
        <taxon>Ecdysozoa</taxon>
        <taxon>Arthropoda</taxon>
        <taxon>Hexapoda</taxon>
        <taxon>Insecta</taxon>
        <taxon>Pterygota</taxon>
        <taxon>Neoptera</taxon>
        <taxon>Endopterygota</taxon>
        <taxon>Diptera</taxon>
        <taxon>Brachycera</taxon>
        <taxon>Muscomorpha</taxon>
        <taxon>Tephritoidea</taxon>
        <taxon>Tephritidae</taxon>
        <taxon>Bactrocera</taxon>
        <taxon>Bactrocera</taxon>
    </lineage>
</organism>
<evidence type="ECO:0000259" key="3">
    <source>
        <dbReference type="Pfam" id="PF01683"/>
    </source>
</evidence>
<dbReference type="RefSeq" id="XP_049313500.1">
    <property type="nucleotide sequence ID" value="XM_049457543.1"/>
</dbReference>
<dbReference type="Pfam" id="PF01683">
    <property type="entry name" value="EB"/>
    <property type="match status" value="1"/>
</dbReference>
<protein>
    <submittedName>
        <fullName evidence="5 6">Uncharacterized protein LOC105224040 isoform X1</fullName>
    </submittedName>
</protein>
<reference evidence="5 6" key="1">
    <citation type="submission" date="2025-05" db="UniProtKB">
        <authorList>
            <consortium name="RefSeq"/>
        </authorList>
    </citation>
    <scope>IDENTIFICATION</scope>
    <source>
        <tissue evidence="5 6">Adult</tissue>
    </source>
</reference>
<evidence type="ECO:0000313" key="4">
    <source>
        <dbReference type="Proteomes" id="UP001652620"/>
    </source>
</evidence>